<reference evidence="7" key="1">
    <citation type="submission" date="2023-07" db="EMBL/GenBank/DDBJ databases">
        <title>Between Cages and Wild: Unraveling the Impact of Captivity on Animal Microbiomes and Antimicrobial Resistance.</title>
        <authorList>
            <person name="Schmartz G.P."/>
            <person name="Rehner J."/>
            <person name="Schuff M.J."/>
            <person name="Becker S.L."/>
            <person name="Kravczyk M."/>
            <person name="Gurevich A."/>
            <person name="Francke R."/>
            <person name="Mueller R."/>
            <person name="Keller V."/>
            <person name="Keller A."/>
        </authorList>
    </citation>
    <scope>NUCLEOTIDE SEQUENCE</scope>
    <source>
        <strain evidence="7">S39M_St_73</strain>
    </source>
</reference>
<evidence type="ECO:0000313" key="7">
    <source>
        <dbReference type="EMBL" id="MDO5457228.1"/>
    </source>
</evidence>
<gene>
    <name evidence="7" type="ORF">Q4F26_02700</name>
</gene>
<comment type="subcellular location">
    <subcellularLocation>
        <location evidence="1">Membrane</location>
    </subcellularLocation>
</comment>
<evidence type="ECO:0000256" key="5">
    <source>
        <dbReference type="ARBA" id="ARBA00023136"/>
    </source>
</evidence>
<accession>A0AA43UC41</accession>
<dbReference type="Proteomes" id="UP001171751">
    <property type="component" value="Unassembled WGS sequence"/>
</dbReference>
<keyword evidence="3" id="KW-0375">Hydrogen ion transport</keyword>
<evidence type="ECO:0000256" key="6">
    <source>
        <dbReference type="ARBA" id="ARBA00023310"/>
    </source>
</evidence>
<evidence type="ECO:0000313" key="8">
    <source>
        <dbReference type="Proteomes" id="UP001171751"/>
    </source>
</evidence>
<keyword evidence="2" id="KW-0813">Transport</keyword>
<dbReference type="InterPro" id="IPR000711">
    <property type="entry name" value="ATPase_OSCP/dsu"/>
</dbReference>
<dbReference type="AlphaFoldDB" id="A0AA43UC41"/>
<evidence type="ECO:0000256" key="3">
    <source>
        <dbReference type="ARBA" id="ARBA00022781"/>
    </source>
</evidence>
<keyword evidence="6" id="KW-0066">ATP synthesis</keyword>
<dbReference type="Pfam" id="PF00213">
    <property type="entry name" value="OSCP"/>
    <property type="match status" value="1"/>
</dbReference>
<keyword evidence="4" id="KW-0406">Ion transport</keyword>
<evidence type="ECO:0000256" key="2">
    <source>
        <dbReference type="ARBA" id="ARBA00022448"/>
    </source>
</evidence>
<dbReference type="GO" id="GO:0016020">
    <property type="term" value="C:membrane"/>
    <property type="evidence" value="ECO:0007669"/>
    <property type="project" value="UniProtKB-SubCell"/>
</dbReference>
<protein>
    <submittedName>
        <fullName evidence="7">F0F1 ATP synthase subunit delta</fullName>
    </submittedName>
</protein>
<keyword evidence="5" id="KW-0472">Membrane</keyword>
<sequence length="111" mass="13164">MKNNQSNEMNESDILEILLKQRQQIEAGQERLKEQKESPVIRITSAHPLSQQDKEVVLRALERIITFEQDDIQYIVDARLIAGIRIQSRSYYYDNSLLRKLEDMRHHLISE</sequence>
<dbReference type="GO" id="GO:0046933">
    <property type="term" value="F:proton-transporting ATP synthase activity, rotational mechanism"/>
    <property type="evidence" value="ECO:0007669"/>
    <property type="project" value="InterPro"/>
</dbReference>
<dbReference type="EMBL" id="JAUNQW010000007">
    <property type="protein sequence ID" value="MDO5457228.1"/>
    <property type="molecule type" value="Genomic_DNA"/>
</dbReference>
<keyword evidence="8" id="KW-1185">Reference proteome</keyword>
<comment type="caution">
    <text evidence="7">The sequence shown here is derived from an EMBL/GenBank/DDBJ whole genome shotgun (WGS) entry which is preliminary data.</text>
</comment>
<evidence type="ECO:0000256" key="1">
    <source>
        <dbReference type="ARBA" id="ARBA00004370"/>
    </source>
</evidence>
<proteinExistence type="predicted"/>
<organism evidence="7 8">
    <name type="scientific">Atopococcus tabaci</name>
    <dbReference type="NCBI Taxonomy" id="269774"/>
    <lineage>
        <taxon>Bacteria</taxon>
        <taxon>Bacillati</taxon>
        <taxon>Bacillota</taxon>
        <taxon>Bacilli</taxon>
        <taxon>Lactobacillales</taxon>
        <taxon>Carnobacteriaceae</taxon>
        <taxon>Atopococcus</taxon>
    </lineage>
</organism>
<evidence type="ECO:0000256" key="4">
    <source>
        <dbReference type="ARBA" id="ARBA00023065"/>
    </source>
</evidence>
<name>A0AA43UC41_9LACT</name>